<keyword evidence="3" id="KW-1185">Reference proteome</keyword>
<evidence type="ECO:0000256" key="1">
    <source>
        <dbReference type="SAM" id="MobiDB-lite"/>
    </source>
</evidence>
<gene>
    <name evidence="2" type="ORF">SNEC2469_LOCUS21135</name>
</gene>
<dbReference type="OrthoDB" id="422910at2759"/>
<dbReference type="EMBL" id="CAJNJA010037300">
    <property type="protein sequence ID" value="CAE7731513.1"/>
    <property type="molecule type" value="Genomic_DNA"/>
</dbReference>
<feature type="region of interest" description="Disordered" evidence="1">
    <location>
        <begin position="27"/>
        <end position="46"/>
    </location>
</feature>
<evidence type="ECO:0000313" key="3">
    <source>
        <dbReference type="Proteomes" id="UP000601435"/>
    </source>
</evidence>
<evidence type="ECO:0000313" key="2">
    <source>
        <dbReference type="EMBL" id="CAE7731513.1"/>
    </source>
</evidence>
<name>A0A812X9Q7_9DINO</name>
<organism evidence="2 3">
    <name type="scientific">Symbiodinium necroappetens</name>
    <dbReference type="NCBI Taxonomy" id="1628268"/>
    <lineage>
        <taxon>Eukaryota</taxon>
        <taxon>Sar</taxon>
        <taxon>Alveolata</taxon>
        <taxon>Dinophyceae</taxon>
        <taxon>Suessiales</taxon>
        <taxon>Symbiodiniaceae</taxon>
        <taxon>Symbiodinium</taxon>
    </lineage>
</organism>
<proteinExistence type="predicted"/>
<feature type="non-terminal residue" evidence="2">
    <location>
        <position position="1"/>
    </location>
</feature>
<reference evidence="2" key="1">
    <citation type="submission" date="2021-02" db="EMBL/GenBank/DDBJ databases">
        <authorList>
            <person name="Dougan E. K."/>
            <person name="Rhodes N."/>
            <person name="Thang M."/>
            <person name="Chan C."/>
        </authorList>
    </citation>
    <scope>NUCLEOTIDE SEQUENCE</scope>
</reference>
<protein>
    <submittedName>
        <fullName evidence="2">Uncharacterized protein</fullName>
    </submittedName>
</protein>
<dbReference type="Proteomes" id="UP000601435">
    <property type="component" value="Unassembled WGS sequence"/>
</dbReference>
<comment type="caution">
    <text evidence="2">The sequence shown here is derived from an EMBL/GenBank/DDBJ whole genome shotgun (WGS) entry which is preliminary data.</text>
</comment>
<accession>A0A812X9Q7</accession>
<sequence>VQKGTVLTKEEWTDLWQGRLTSFFKQAGGKGRGRAANKETGGTKQPERLATQTWLRDVSHSLQTIGFSWSCFARRSETAAAGRPLVMVLCTDQEATQLAAVSYLKFGRSLFVELVNDPAHRSHNDVHLALAASGLLTFGLMSFGLYNVRYGPWNKGTWFGKVQQTADEMAQSMSPSDPLLVTFFPDILADEGRSQEENTVENRRLFLESLPNRSFVRAKGTKASPSRFNSLSIAHAELDPDWSAFCLVLAVLCINEGWCKKASDLWSPEAPGASEQAATSRAAAKSAARKALAQQRGRSVNTLHSMTTFACNADNRSLARTVFFVLQPEALRCSKMLEELRSSEATVKYFSEWAHWGYMDCVARRLTKLTQRLLRYRCGSQLPSTNGWGATAGLLHESMGCRQASLRFLEEVDQVVRKVREEGSLEAKTLLEGHPATAPLMGLVLEELRAGAFVEVEPGTQDFLRRLWSGLLNTKLIEDGNKVQREAEQRNGSNKTLGRVEAWHGLSRAKLLRSYQRPEVQTVGMAELPGSFAADDWFVRKKRVRHEDSQSSTGTAASSSRLDKDWSFVERGWWASLLPEGFGLAFEGCPPCYVVRTYKRAALVWPATLEPLGDGSERLVLQPDVSSLCWVHTFDDNVVSLGENRGLGVVFRVLAKRPLLQHHEQYGFAGVSEASLRQLGSIKGWLAEATDTGHDEDDRLTIACLLSLDPTLTKEEVMGRLLNRNEASAWGEGAAVDLEEVVRDTMLAADQDQALRQLATKRATQQSAVDVRKPKDKAVAIARHYDNVDDNVDLVWAEIYEGLEVSSEARTILNKLEA</sequence>
<dbReference type="AlphaFoldDB" id="A0A812X9Q7"/>